<dbReference type="Proteomes" id="UP000240883">
    <property type="component" value="Unassembled WGS sequence"/>
</dbReference>
<keyword evidence="7" id="KW-0812">Transmembrane</keyword>
<evidence type="ECO:0000256" key="12">
    <source>
        <dbReference type="ARBA" id="ARBA00023136"/>
    </source>
</evidence>
<dbReference type="GO" id="GO:0000155">
    <property type="term" value="F:phosphorelay sensor kinase activity"/>
    <property type="evidence" value="ECO:0007669"/>
    <property type="project" value="InterPro"/>
</dbReference>
<evidence type="ECO:0000256" key="7">
    <source>
        <dbReference type="ARBA" id="ARBA00022692"/>
    </source>
</evidence>
<dbReference type="SUPFAM" id="SSF55781">
    <property type="entry name" value="GAF domain-like"/>
    <property type="match status" value="1"/>
</dbReference>
<evidence type="ECO:0000256" key="9">
    <source>
        <dbReference type="ARBA" id="ARBA00022777"/>
    </source>
</evidence>
<dbReference type="Gene3D" id="3.30.450.40">
    <property type="match status" value="1"/>
</dbReference>
<comment type="subcellular location">
    <subcellularLocation>
        <location evidence="2">Cell membrane</location>
        <topology evidence="2">Multi-pass membrane protein</topology>
    </subcellularLocation>
</comment>
<dbReference type="InterPro" id="IPR003018">
    <property type="entry name" value="GAF"/>
</dbReference>
<dbReference type="PANTHER" id="PTHR43047">
    <property type="entry name" value="TWO-COMPONENT HISTIDINE PROTEIN KINASE"/>
    <property type="match status" value="1"/>
</dbReference>
<keyword evidence="8" id="KW-0547">Nucleotide-binding</keyword>
<dbReference type="CDD" id="cd00082">
    <property type="entry name" value="HisKA"/>
    <property type="match status" value="1"/>
</dbReference>
<dbReference type="GO" id="GO:0009927">
    <property type="term" value="F:histidine phosphotransfer kinase activity"/>
    <property type="evidence" value="ECO:0007669"/>
    <property type="project" value="TreeGrafter"/>
</dbReference>
<dbReference type="Gene3D" id="3.40.50.2300">
    <property type="match status" value="1"/>
</dbReference>
<evidence type="ECO:0000256" key="1">
    <source>
        <dbReference type="ARBA" id="ARBA00000085"/>
    </source>
</evidence>
<dbReference type="SMART" id="SM00448">
    <property type="entry name" value="REC"/>
    <property type="match status" value="1"/>
</dbReference>
<evidence type="ECO:0000259" key="16">
    <source>
        <dbReference type="PROSITE" id="PS50109"/>
    </source>
</evidence>
<feature type="region of interest" description="Disordered" evidence="14">
    <location>
        <begin position="56"/>
        <end position="109"/>
    </location>
</feature>
<evidence type="ECO:0000313" key="19">
    <source>
        <dbReference type="Proteomes" id="UP000240883"/>
    </source>
</evidence>
<evidence type="ECO:0000256" key="8">
    <source>
        <dbReference type="ARBA" id="ARBA00022741"/>
    </source>
</evidence>
<evidence type="ECO:0000256" key="13">
    <source>
        <dbReference type="PROSITE-ProRule" id="PRU00169"/>
    </source>
</evidence>
<feature type="region of interest" description="Disordered" evidence="14">
    <location>
        <begin position="2314"/>
        <end position="2379"/>
    </location>
</feature>
<accession>A0A2T2NH78</accession>
<dbReference type="Gene3D" id="1.10.287.130">
    <property type="match status" value="1"/>
</dbReference>
<dbReference type="InterPro" id="IPR003661">
    <property type="entry name" value="HisK_dim/P_dom"/>
</dbReference>
<dbReference type="SMART" id="SM00220">
    <property type="entry name" value="S_TKc"/>
    <property type="match status" value="1"/>
</dbReference>
<dbReference type="Pfam" id="PF00512">
    <property type="entry name" value="HisKA"/>
    <property type="match status" value="1"/>
</dbReference>
<protein>
    <recommendedName>
        <fullName evidence="3">histidine kinase</fullName>
        <ecNumber evidence="3">2.7.13.3</ecNumber>
    </recommendedName>
</protein>
<dbReference type="GO" id="GO:0005524">
    <property type="term" value="F:ATP binding"/>
    <property type="evidence" value="ECO:0007669"/>
    <property type="project" value="UniProtKB-KW"/>
</dbReference>
<dbReference type="Gene3D" id="3.30.565.10">
    <property type="entry name" value="Histidine kinase-like ATPase, C-terminal domain"/>
    <property type="match status" value="1"/>
</dbReference>
<dbReference type="SUPFAM" id="SSF47384">
    <property type="entry name" value="Homodimeric domain of signal transducing histidine kinase"/>
    <property type="match status" value="1"/>
</dbReference>
<dbReference type="FunFam" id="1.10.510.10:FF:000579">
    <property type="entry name" value="Sensor histidine kinase/response regulator, putative"/>
    <property type="match status" value="1"/>
</dbReference>
<sequence>MAATASDPGRGLRFSQIFARLLELPNYTWDTEIEPFHSSYDNWHFFGVQKASRDRPISRGRSAVNSISSSHSPDSSRPAFSRSHRSSGSDASASTSQATQTTDLPRDRPVVCRVSTHTLRLEREFQLSKLIVRKSDPECKHFVRPIDFIRLPARPGDTEPLVASIFEAPGPNYLRDLVKFGPNTYKVTSYENAWQFHEYQPKDGVPLLTFMDFAVGATQCLEILHHGHEIVHGELRGDAFHFAEHGVVKMINFGSGARSFENGLTSAGWNTLSKEVGIELKLGYIAPEQTGRMPAEPDSRTDIYSLGILFYSMLCGESPFEGSTPLDVMQNVLSKRIPPVSSKRIDIPEALSAVIQRMTQKNIEERYHSTSGLKYDLVRIRELLSEGDGDGLKDFQVGSKDISCFFNLPLKQIGRDKERKMVVDVIERVAKRRRQAPHLGRALNSLSSNSSYSDPRMEAAQLDDIISDSTSSRGSDSRMNSVSGPVFMEAARAVHQRSQDSMVQSEGANGDDNTESRPQLQAIQRGPSNNSIEGSLSLSRSNQSDAGSLLRTPSSSHSSRLRRRTKCEVVAIGGTTGLGKSRLVQSIQTTARSNGYFASAKFDPSKKAPFDPILRLMSSLFRQIFSEADVNTDFHNNLRNYLKNTGVWAVLHSYLDLPEWLLSAGSTPQTPQQRDIEQLKEYRRRASSPAIHCGSAGHTAEAWLRSGGASKSSRFMNVFIDVLRLLAVQKLCIWCIEDVQNADSESSELIHHIVQAKIPFILIFTYQDEDKLSRELRSLLSVATRVQLSPFNEAQTAEYVAETLHRDQDYILPLVAVIQEKSRGNLFYIREILDTCYRKQCVFYCWREGCWKFDLDKVFETFESPEYGSSVNNDFIKNRLRELPSAARKLIAWCSLLGGVVSFGLVKKLMDPQNAPPDAGRLPLIRDREDAVSALNGAVSAFILMPADDEDRFRFSHDRYSTAAVACLEAEWDTQMMHYVIAKLMITGEDYNDDTTVGSKALYMRSRHICLATDLLKARESKRAPYRDVLYQAAETACESGARSTGIFYFAHCLLLLQDDPWNDEKPDVSYQETLQLFVKSAECYWHQGMYDEALTLIRTTFKNARDPCDMASSFILQSRVYAIRGDSFGAFQALKDCLSLLGTPIPPVTWEECDAEFQEICALLQSTDKEELLARPASDDRILTTMGPLFIELLSAAFWSESLLFYQATLKLIGLHLRKGTVSQVALGYVHLGSIAAGRFNMIEFAIEMGSLAKRLFAMYDDDHYTFGRGQTLQPLFIGHLEAPVGDLVPSLSGAMEASILAGDRILSLLNLGIMAHFKQMASHDAAELEAWIEEAPLEFKNWQRDLRGGVFLIGARQYARALQGKTGYQDASTVFTDDEHDSATYVQYLEQAASNPKRPKTFYLSYQLPILVLYGFIREAIVLGEQLLPMMDSLWCQRLVYSNLYYLSLAYMGLVREEPNHPEAERMLNFVHTSIKKMEACCLMTDVNYRSWISLLTAVLAEVMGDPATALRSYEAAMDHSEIHNFTLDEAYSFEMYAEWLVRKTALRPARHMLKDCISTYRRMSAYGKANHLTAKYEWLLRGTASLSTMDVAVQTTIIDTGNTPFRLEQNEDQEARLLGTETAVDRTQNWIVPNSIKRHDTQHELQSDVSAVGLDMLDLSSILESSQVLSSELKVDKLMAKMSEIILESTGASLCGIVIEDAQIDWSIACVATNFGDNDSGFSAGVTSFPGGQPLDTVDDVVARQVTLYVLRFRETVFVQNLLEDDRFSNVSESYLRRNPDGKAVICIPVIHSDHLLGTIYVEGAPNSFTERNTNVLRLLVNQISISLANALLFKEVERVSASNKAMLEVQKHALGQAREAEIKAKEAEAIAVRNMRLKEEAAKAKSLFLANVSHELRTPLNGVIGMSELLKASPLNQEQAGYADSIRVCADTLLTIINDLLDYSKLEAGKMSVISMPLSLNETITEVVRALAYTNAERGLRTVEQLELDPELLVMGDPVRLHQILMNLLSNSYKFTPRGSVTVRAVVDSEGDDWIDVTCSVIDTGVGIPEEQKQKLFLPFSQIENSSSRSYGGTGLGLSICKALIENVMGGKVWLDSTPGKGTTVSFSLRFQKVARTQGATRRLASRDPDPMAKFSSQENGHEQASGNCIDLTQVPRNELRICIAEDNLINQRIAISFVQKLGFKCDAYLDGFKTIDALERASDNGRPFHLVLMDVQMPHCDGYEATRLIRKHKDPNIRNILIIAMTASAIQGDREKCLESGMNNYLAKPVRAQTLKALLESYLSKKEDERDIPNLQAEANKMVRAALKDAVQGDGKKTDEEKNDKVKGENGTAEKPKTSRPSSIRMNTTQRWEPPGSTVPTATANGGESDTTSG</sequence>
<dbReference type="InterPro" id="IPR036097">
    <property type="entry name" value="HisK_dim/P_sf"/>
</dbReference>
<evidence type="ECO:0000256" key="3">
    <source>
        <dbReference type="ARBA" id="ARBA00012438"/>
    </source>
</evidence>
<dbReference type="InterPro" id="IPR029016">
    <property type="entry name" value="GAF-like_dom_sf"/>
</dbReference>
<dbReference type="PRINTS" id="PR00344">
    <property type="entry name" value="BCTRLSENSOR"/>
</dbReference>
<feature type="compositionally biased region" description="Polar residues" evidence="14">
    <location>
        <begin position="2363"/>
        <end position="2379"/>
    </location>
</feature>
<dbReference type="STRING" id="1448308.A0A2T2NH78"/>
<feature type="domain" description="Histidine kinase" evidence="16">
    <location>
        <begin position="1895"/>
        <end position="2117"/>
    </location>
</feature>
<evidence type="ECO:0000256" key="10">
    <source>
        <dbReference type="ARBA" id="ARBA00022840"/>
    </source>
</evidence>
<dbReference type="SMART" id="SM00388">
    <property type="entry name" value="HisKA"/>
    <property type="match status" value="1"/>
</dbReference>
<dbReference type="InterPro" id="IPR027417">
    <property type="entry name" value="P-loop_NTPase"/>
</dbReference>
<dbReference type="InterPro" id="IPR041664">
    <property type="entry name" value="AAA_16"/>
</dbReference>
<evidence type="ECO:0000256" key="14">
    <source>
        <dbReference type="SAM" id="MobiDB-lite"/>
    </source>
</evidence>
<evidence type="ECO:0000256" key="5">
    <source>
        <dbReference type="ARBA" id="ARBA00022553"/>
    </source>
</evidence>
<dbReference type="Pfam" id="PF13185">
    <property type="entry name" value="GAF_2"/>
    <property type="match status" value="1"/>
</dbReference>
<keyword evidence="6" id="KW-0808">Transferase</keyword>
<feature type="compositionally biased region" description="Polar residues" evidence="14">
    <location>
        <begin position="516"/>
        <end position="546"/>
    </location>
</feature>
<keyword evidence="11" id="KW-1133">Transmembrane helix</keyword>
<dbReference type="SUPFAM" id="SSF55874">
    <property type="entry name" value="ATPase domain of HSP90 chaperone/DNA topoisomerase II/histidine kinase"/>
    <property type="match status" value="1"/>
</dbReference>
<dbReference type="PROSITE" id="PS50109">
    <property type="entry name" value="HIS_KIN"/>
    <property type="match status" value="1"/>
</dbReference>
<keyword evidence="19" id="KW-1185">Reference proteome</keyword>
<comment type="catalytic activity">
    <reaction evidence="1">
        <text>ATP + protein L-histidine = ADP + protein N-phospho-L-histidine.</text>
        <dbReference type="EC" id="2.7.13.3"/>
    </reaction>
</comment>
<feature type="compositionally biased region" description="Polar residues" evidence="14">
    <location>
        <begin position="2344"/>
        <end position="2356"/>
    </location>
</feature>
<reference evidence="18 19" key="1">
    <citation type="journal article" date="2018" name="Front. Microbiol.">
        <title>Genome-Wide Analysis of Corynespora cassiicola Leaf Fall Disease Putative Effectors.</title>
        <authorList>
            <person name="Lopez D."/>
            <person name="Ribeiro S."/>
            <person name="Label P."/>
            <person name="Fumanal B."/>
            <person name="Venisse J.S."/>
            <person name="Kohler A."/>
            <person name="de Oliveira R.R."/>
            <person name="Labutti K."/>
            <person name="Lipzen A."/>
            <person name="Lail K."/>
            <person name="Bauer D."/>
            <person name="Ohm R.A."/>
            <person name="Barry K.W."/>
            <person name="Spatafora J."/>
            <person name="Grigoriev I.V."/>
            <person name="Martin F.M."/>
            <person name="Pujade-Renaud V."/>
        </authorList>
    </citation>
    <scope>NUCLEOTIDE SEQUENCE [LARGE SCALE GENOMIC DNA]</scope>
    <source>
        <strain evidence="18 19">Philippines</strain>
    </source>
</reference>
<feature type="domain" description="Protein kinase" evidence="15">
    <location>
        <begin position="81"/>
        <end position="378"/>
    </location>
</feature>
<feature type="compositionally biased region" description="Basic and acidic residues" evidence="14">
    <location>
        <begin position="2319"/>
        <end position="2342"/>
    </location>
</feature>
<feature type="domain" description="Response regulatory" evidence="17">
    <location>
        <begin position="2165"/>
        <end position="2288"/>
    </location>
</feature>
<evidence type="ECO:0000256" key="4">
    <source>
        <dbReference type="ARBA" id="ARBA00022475"/>
    </source>
</evidence>
<feature type="region of interest" description="Disordered" evidence="14">
    <location>
        <begin position="492"/>
        <end position="563"/>
    </location>
</feature>
<dbReference type="InterPro" id="IPR011006">
    <property type="entry name" value="CheY-like_superfamily"/>
</dbReference>
<name>A0A2T2NH78_CORCC</name>
<evidence type="ECO:0000256" key="6">
    <source>
        <dbReference type="ARBA" id="ARBA00022679"/>
    </source>
</evidence>
<keyword evidence="5 13" id="KW-0597">Phosphoprotein</keyword>
<dbReference type="Pfam" id="PF02518">
    <property type="entry name" value="HATPase_c"/>
    <property type="match status" value="1"/>
</dbReference>
<gene>
    <name evidence="18" type="ORF">BS50DRAFT_498922</name>
</gene>
<dbReference type="InterPro" id="IPR005467">
    <property type="entry name" value="His_kinase_dom"/>
</dbReference>
<proteinExistence type="predicted"/>
<feature type="compositionally biased region" description="Low complexity" evidence="14">
    <location>
        <begin position="548"/>
        <end position="558"/>
    </location>
</feature>
<dbReference type="Pfam" id="PF13191">
    <property type="entry name" value="AAA_16"/>
    <property type="match status" value="1"/>
</dbReference>
<dbReference type="Pfam" id="PF00072">
    <property type="entry name" value="Response_reg"/>
    <property type="match status" value="1"/>
</dbReference>
<evidence type="ECO:0000313" key="18">
    <source>
        <dbReference type="EMBL" id="PSN64616.1"/>
    </source>
</evidence>
<dbReference type="InterPro" id="IPR036890">
    <property type="entry name" value="HATPase_C_sf"/>
</dbReference>
<dbReference type="Pfam" id="PF00069">
    <property type="entry name" value="Pkinase"/>
    <property type="match status" value="1"/>
</dbReference>
<evidence type="ECO:0000256" key="11">
    <source>
        <dbReference type="ARBA" id="ARBA00022989"/>
    </source>
</evidence>
<feature type="region of interest" description="Disordered" evidence="14">
    <location>
        <begin position="2124"/>
        <end position="2148"/>
    </location>
</feature>
<dbReference type="EMBL" id="KZ678138">
    <property type="protein sequence ID" value="PSN64616.1"/>
    <property type="molecule type" value="Genomic_DNA"/>
</dbReference>
<dbReference type="FunFam" id="3.40.50.2300:FF:000285">
    <property type="entry name" value="Putative sensor histidine kinase/response regulator"/>
    <property type="match status" value="1"/>
</dbReference>
<dbReference type="Gene3D" id="1.10.510.10">
    <property type="entry name" value="Transferase(Phosphotransferase) domain 1"/>
    <property type="match status" value="1"/>
</dbReference>
<dbReference type="PROSITE" id="PS50110">
    <property type="entry name" value="RESPONSE_REGULATORY"/>
    <property type="match status" value="1"/>
</dbReference>
<dbReference type="PANTHER" id="PTHR43047:SF46">
    <property type="entry name" value="HISTIDINE KINASE_RESPONSE REGULATOR, PUTATIVE (AFU_ORTHOLOGUE AFUA_3G12550)-RELATED"/>
    <property type="match status" value="1"/>
</dbReference>
<keyword evidence="10" id="KW-0067">ATP-binding</keyword>
<feature type="compositionally biased region" description="Low complexity" evidence="14">
    <location>
        <begin position="66"/>
        <end position="103"/>
    </location>
</feature>
<dbReference type="CDD" id="cd16922">
    <property type="entry name" value="HATPase_EvgS-ArcB-TorS-like"/>
    <property type="match status" value="1"/>
</dbReference>
<dbReference type="SMART" id="SM00065">
    <property type="entry name" value="GAF"/>
    <property type="match status" value="1"/>
</dbReference>
<dbReference type="SUPFAM" id="SSF52172">
    <property type="entry name" value="CheY-like"/>
    <property type="match status" value="1"/>
</dbReference>
<feature type="modified residue" description="4-aspartylphosphate" evidence="13">
    <location>
        <position position="2219"/>
    </location>
</feature>
<dbReference type="InterPro" id="IPR001789">
    <property type="entry name" value="Sig_transdc_resp-reg_receiver"/>
</dbReference>
<organism evidence="18 19">
    <name type="scientific">Corynespora cassiicola Philippines</name>
    <dbReference type="NCBI Taxonomy" id="1448308"/>
    <lineage>
        <taxon>Eukaryota</taxon>
        <taxon>Fungi</taxon>
        <taxon>Dikarya</taxon>
        <taxon>Ascomycota</taxon>
        <taxon>Pezizomycotina</taxon>
        <taxon>Dothideomycetes</taxon>
        <taxon>Pleosporomycetidae</taxon>
        <taxon>Pleosporales</taxon>
        <taxon>Corynesporascaceae</taxon>
        <taxon>Corynespora</taxon>
    </lineage>
</organism>
<dbReference type="InterPro" id="IPR000719">
    <property type="entry name" value="Prot_kinase_dom"/>
</dbReference>
<dbReference type="InterPro" id="IPR004358">
    <property type="entry name" value="Sig_transdc_His_kin-like_C"/>
</dbReference>
<dbReference type="InterPro" id="IPR011009">
    <property type="entry name" value="Kinase-like_dom_sf"/>
</dbReference>
<dbReference type="InterPro" id="IPR003594">
    <property type="entry name" value="HATPase_dom"/>
</dbReference>
<dbReference type="FunFam" id="1.10.287.130:FF:000003">
    <property type="entry name" value="Histidine kinase"/>
    <property type="match status" value="1"/>
</dbReference>
<dbReference type="OrthoDB" id="60033at2759"/>
<feature type="compositionally biased region" description="Polar residues" evidence="14">
    <location>
        <begin position="2139"/>
        <end position="2148"/>
    </location>
</feature>
<dbReference type="GO" id="GO:0005886">
    <property type="term" value="C:plasma membrane"/>
    <property type="evidence" value="ECO:0007669"/>
    <property type="project" value="UniProtKB-SubCell"/>
</dbReference>
<keyword evidence="9 18" id="KW-0418">Kinase</keyword>
<dbReference type="FunFam" id="3.30.450.40:FF:000044">
    <property type="entry name" value="Putative sensor histidine kinase/response regulator"/>
    <property type="match status" value="1"/>
</dbReference>
<keyword evidence="12" id="KW-0472">Membrane</keyword>
<evidence type="ECO:0000256" key="2">
    <source>
        <dbReference type="ARBA" id="ARBA00004651"/>
    </source>
</evidence>
<dbReference type="SMART" id="SM00387">
    <property type="entry name" value="HATPase_c"/>
    <property type="match status" value="1"/>
</dbReference>
<dbReference type="CDD" id="cd17546">
    <property type="entry name" value="REC_hyHK_CKI1_RcsC-like"/>
    <property type="match status" value="1"/>
</dbReference>
<evidence type="ECO:0000259" key="15">
    <source>
        <dbReference type="PROSITE" id="PS50011"/>
    </source>
</evidence>
<dbReference type="FunFam" id="3.30.565.10:FF:000010">
    <property type="entry name" value="Sensor histidine kinase RcsC"/>
    <property type="match status" value="1"/>
</dbReference>
<dbReference type="PROSITE" id="PS50011">
    <property type="entry name" value="PROTEIN_KINASE_DOM"/>
    <property type="match status" value="1"/>
</dbReference>
<evidence type="ECO:0000259" key="17">
    <source>
        <dbReference type="PROSITE" id="PS50110"/>
    </source>
</evidence>
<dbReference type="EC" id="2.7.13.3" evidence="3"/>
<dbReference type="SUPFAM" id="SSF52540">
    <property type="entry name" value="P-loop containing nucleoside triphosphate hydrolases"/>
    <property type="match status" value="1"/>
</dbReference>
<keyword evidence="4" id="KW-1003">Cell membrane</keyword>
<dbReference type="SUPFAM" id="SSF56112">
    <property type="entry name" value="Protein kinase-like (PK-like)"/>
    <property type="match status" value="1"/>
</dbReference>